<sequence>MDWLYRTSVISGPVPVVLTILGVLGGVWLLSGKPRWFYRYAIPVCGVAALVIMVAAWILVEKVIVPFPDPIAMSIYVWIGFAVYGLLLLGPRIKAGGSIASAVLSVVAALLMVLTAAVQINLEFSAYPTVGIVLGHDDFDRIELADVPGPTDPVISGDPTDSVWKAPEDMPNRGRVTTLPVPGTISGFSARDAEVYLPPSYFTNPRPLLPVLVLMAGQPGSPQDWLQGGKITATMDSFAREHSGLSPIVVMTDATGTQFANPLCTDSPAGNVATYLAKDLPAAVTSAFQVDTDPKAWAIGGLSYGGTCSLQMATNFPEIYPTFLDFSGQVEPSLGDRQRTVDQIFGGNEAAFEKVNPMDIMANRKFPDSAGIVVVGTDDNDFKSGQQKIYDAAKAAGMNVKYLELPGAHSFVVWSAAMKQELEWLSQRMGLIG</sequence>
<dbReference type="InterPro" id="IPR050583">
    <property type="entry name" value="Mycobacterial_A85_antigen"/>
</dbReference>
<dbReference type="InterPro" id="IPR029058">
    <property type="entry name" value="AB_hydrolase_fold"/>
</dbReference>
<proteinExistence type="predicted"/>
<dbReference type="PANTHER" id="PTHR48098:SF1">
    <property type="entry name" value="DIACYLGLYCEROL ACYLTRANSFERASE_MYCOLYLTRANSFERASE AG85A"/>
    <property type="match status" value="1"/>
</dbReference>
<accession>A0A652YL35</accession>
<organism evidence="1">
    <name type="scientific">Nocardia globerula</name>
    <dbReference type="NCBI Taxonomy" id="1818"/>
    <lineage>
        <taxon>Bacteria</taxon>
        <taxon>Bacillati</taxon>
        <taxon>Actinomycetota</taxon>
        <taxon>Actinomycetes</taxon>
        <taxon>Mycobacteriales</taxon>
        <taxon>Nocardiaceae</taxon>
        <taxon>Nocardia</taxon>
    </lineage>
</organism>
<name>A0A652YL35_NOCGL</name>
<dbReference type="GO" id="GO:0016747">
    <property type="term" value="F:acyltransferase activity, transferring groups other than amino-acyl groups"/>
    <property type="evidence" value="ECO:0007669"/>
    <property type="project" value="TreeGrafter"/>
</dbReference>
<dbReference type="Pfam" id="PF00756">
    <property type="entry name" value="Esterase"/>
    <property type="match status" value="1"/>
</dbReference>
<dbReference type="PANTHER" id="PTHR48098">
    <property type="entry name" value="ENTEROCHELIN ESTERASE-RELATED"/>
    <property type="match status" value="1"/>
</dbReference>
<reference evidence="1" key="1">
    <citation type="submission" date="2019-07" db="EMBL/GenBank/DDBJ databases">
        <title>Genomic Encyclopedia of Type Strains, Phase IV (KMG-IV): sequencing the most valuable type-strain genomes for metagenomic binning, comparative biology and taxonomic classification.</title>
        <authorList>
            <person name="Goeker M."/>
        </authorList>
    </citation>
    <scope>NUCLEOTIDE SEQUENCE</scope>
    <source>
        <strain evidence="1">DSM 44596</strain>
    </source>
</reference>
<comment type="caution">
    <text evidence="1">The sequence shown here is derived from an EMBL/GenBank/DDBJ whole genome shotgun (WGS) entry which is preliminary data.</text>
</comment>
<dbReference type="Gene3D" id="3.40.50.1820">
    <property type="entry name" value="alpha/beta hydrolase"/>
    <property type="match status" value="1"/>
</dbReference>
<protein>
    <submittedName>
        <fullName evidence="1">Enterochelin esterase-like enzyme</fullName>
    </submittedName>
</protein>
<dbReference type="SUPFAM" id="SSF53474">
    <property type="entry name" value="alpha/beta-Hydrolases"/>
    <property type="match status" value="1"/>
</dbReference>
<dbReference type="InterPro" id="IPR000801">
    <property type="entry name" value="Esterase-like"/>
</dbReference>
<evidence type="ECO:0000313" key="1">
    <source>
        <dbReference type="EMBL" id="TYQ02334.1"/>
    </source>
</evidence>
<dbReference type="EMBL" id="VNIQ01000006">
    <property type="protein sequence ID" value="TYQ02334.1"/>
    <property type="molecule type" value="Genomic_DNA"/>
</dbReference>
<dbReference type="AlphaFoldDB" id="A0A652YL35"/>
<gene>
    <name evidence="1" type="ORF">FNL38_106153</name>
</gene>